<dbReference type="EMBL" id="CADEPM010000001">
    <property type="protein sequence ID" value="CAB3396450.1"/>
    <property type="molecule type" value="Genomic_DNA"/>
</dbReference>
<feature type="domain" description="Protein kinase" evidence="1">
    <location>
        <begin position="36"/>
        <end position="232"/>
    </location>
</feature>
<sequence>MSFDLESCEASESSGCSIDDKLPSKNCLIRGKEGVYAVGRKISQGRYGAVYEVLRRSDGKPFACKLEICEAYSHGLDQDYSVMNKVAKKDARNLVRMIDRGKIEDHFKFIIMPLLGENLMNLSNYIVLDMCTEILRGTNRYASLAAHYGEEQSPKDDLESWFYMMIELISGHLPWTYLHRDQTKETAAMKEHCKNGEGFHAMMKYCPKVEFRRIQTYLNGLTYQSSVDYTFITEMVQLAMRNNAVKMNEKFDWQE</sequence>
<comment type="caution">
    <text evidence="2">The sequence shown here is derived from an EMBL/GenBank/DDBJ whole genome shotgun (WGS) entry which is preliminary data.</text>
</comment>
<accession>A0A8S1E755</accession>
<dbReference type="SMART" id="SM00220">
    <property type="entry name" value="S_TKc"/>
    <property type="match status" value="1"/>
</dbReference>
<dbReference type="InterPro" id="IPR000719">
    <property type="entry name" value="Prot_kinase_dom"/>
</dbReference>
<dbReference type="Gene3D" id="1.10.510.10">
    <property type="entry name" value="Transferase(Phosphotransferase) domain 1"/>
    <property type="match status" value="2"/>
</dbReference>
<dbReference type="InterPro" id="IPR050235">
    <property type="entry name" value="CK1_Ser-Thr_kinase"/>
</dbReference>
<keyword evidence="3" id="KW-1185">Reference proteome</keyword>
<proteinExistence type="predicted"/>
<evidence type="ECO:0000313" key="3">
    <source>
        <dbReference type="Proteomes" id="UP000494206"/>
    </source>
</evidence>
<dbReference type="InterPro" id="IPR011009">
    <property type="entry name" value="Kinase-like_dom_sf"/>
</dbReference>
<evidence type="ECO:0000313" key="2">
    <source>
        <dbReference type="EMBL" id="CAB3396450.1"/>
    </source>
</evidence>
<protein>
    <recommendedName>
        <fullName evidence="1">Protein kinase domain-containing protein</fullName>
    </recommendedName>
</protein>
<reference evidence="2 3" key="1">
    <citation type="submission" date="2020-04" db="EMBL/GenBank/DDBJ databases">
        <authorList>
            <person name="Laetsch R D."/>
            <person name="Stevens L."/>
            <person name="Kumar S."/>
            <person name="Blaxter L. M."/>
        </authorList>
    </citation>
    <scope>NUCLEOTIDE SEQUENCE [LARGE SCALE GENOMIC DNA]</scope>
</reference>
<dbReference type="Proteomes" id="UP000494206">
    <property type="component" value="Unassembled WGS sequence"/>
</dbReference>
<dbReference type="GO" id="GO:0004672">
    <property type="term" value="F:protein kinase activity"/>
    <property type="evidence" value="ECO:0007669"/>
    <property type="project" value="InterPro"/>
</dbReference>
<dbReference type="SUPFAM" id="SSF56112">
    <property type="entry name" value="Protein kinase-like (PK-like)"/>
    <property type="match status" value="1"/>
</dbReference>
<dbReference type="PANTHER" id="PTHR11909">
    <property type="entry name" value="CASEIN KINASE-RELATED"/>
    <property type="match status" value="1"/>
</dbReference>
<dbReference type="AlphaFoldDB" id="A0A8S1E755"/>
<dbReference type="GO" id="GO:0005524">
    <property type="term" value="F:ATP binding"/>
    <property type="evidence" value="ECO:0007669"/>
    <property type="project" value="InterPro"/>
</dbReference>
<organism evidence="2 3">
    <name type="scientific">Caenorhabditis bovis</name>
    <dbReference type="NCBI Taxonomy" id="2654633"/>
    <lineage>
        <taxon>Eukaryota</taxon>
        <taxon>Metazoa</taxon>
        <taxon>Ecdysozoa</taxon>
        <taxon>Nematoda</taxon>
        <taxon>Chromadorea</taxon>
        <taxon>Rhabditida</taxon>
        <taxon>Rhabditina</taxon>
        <taxon>Rhabditomorpha</taxon>
        <taxon>Rhabditoidea</taxon>
        <taxon>Rhabditidae</taxon>
        <taxon>Peloderinae</taxon>
        <taxon>Caenorhabditis</taxon>
    </lineage>
</organism>
<name>A0A8S1E755_9PELO</name>
<dbReference type="OrthoDB" id="2687620at2759"/>
<gene>
    <name evidence="2" type="ORF">CBOVIS_LOCUS2</name>
</gene>
<evidence type="ECO:0000259" key="1">
    <source>
        <dbReference type="SMART" id="SM00220"/>
    </source>
</evidence>